<dbReference type="AlphaFoldDB" id="A0AAU3I851"/>
<dbReference type="EMBL" id="CP109546">
    <property type="protein sequence ID" value="WTZ13888.1"/>
    <property type="molecule type" value="Genomic_DNA"/>
</dbReference>
<reference evidence="1" key="1">
    <citation type="submission" date="2022-10" db="EMBL/GenBank/DDBJ databases">
        <title>The complete genomes of actinobacterial strains from the NBC collection.</title>
        <authorList>
            <person name="Joergensen T.S."/>
            <person name="Alvarez Arevalo M."/>
            <person name="Sterndorff E.B."/>
            <person name="Faurdal D."/>
            <person name="Vuksanovic O."/>
            <person name="Mourched A.-S."/>
            <person name="Charusanti P."/>
            <person name="Shaw S."/>
            <person name="Blin K."/>
            <person name="Weber T."/>
        </authorList>
    </citation>
    <scope>NUCLEOTIDE SEQUENCE</scope>
    <source>
        <strain evidence="1">NBC_01393</strain>
    </source>
</reference>
<accession>A0AAU3I851</accession>
<organism evidence="1">
    <name type="scientific">Streptomyces sp. NBC_01393</name>
    <dbReference type="NCBI Taxonomy" id="2903851"/>
    <lineage>
        <taxon>Bacteria</taxon>
        <taxon>Bacillati</taxon>
        <taxon>Actinomycetota</taxon>
        <taxon>Actinomycetes</taxon>
        <taxon>Kitasatosporales</taxon>
        <taxon>Streptomycetaceae</taxon>
        <taxon>Streptomyces</taxon>
    </lineage>
</organism>
<evidence type="ECO:0000313" key="1">
    <source>
        <dbReference type="EMBL" id="WTZ13888.1"/>
    </source>
</evidence>
<gene>
    <name evidence="1" type="ORF">OG699_41530</name>
</gene>
<proteinExistence type="predicted"/>
<name>A0AAU3I851_9ACTN</name>
<sequence>MDAVQITPDPAARAEALADMVSQLNSSGQHQAAANCLADAAAQARTLANTDQRAAALARAAHAAGDEAGHALLCEALSVGTWTQMLSVIPEVAPELLKTAVASLIGDT</sequence>
<protein>
    <submittedName>
        <fullName evidence="1">Uncharacterized protein</fullName>
    </submittedName>
</protein>